<feature type="non-terminal residue" evidence="2">
    <location>
        <position position="180"/>
    </location>
</feature>
<proteinExistence type="predicted"/>
<evidence type="ECO:0000256" key="1">
    <source>
        <dbReference type="SAM" id="Phobius"/>
    </source>
</evidence>
<name>A0A5M5BZ35_BACOV</name>
<evidence type="ECO:0000313" key="2">
    <source>
        <dbReference type="EMBL" id="KAA3943984.1"/>
    </source>
</evidence>
<dbReference type="Proteomes" id="UP000323717">
    <property type="component" value="Unassembled WGS sequence"/>
</dbReference>
<protein>
    <submittedName>
        <fullName evidence="2">Transporter</fullName>
    </submittedName>
</protein>
<feature type="transmembrane region" description="Helical" evidence="1">
    <location>
        <begin position="17"/>
        <end position="35"/>
    </location>
</feature>
<reference evidence="2 3" key="1">
    <citation type="journal article" date="2019" name="Nat. Med.">
        <title>A library of human gut bacterial isolates paired with longitudinal multiomics data enables mechanistic microbiome research.</title>
        <authorList>
            <person name="Poyet M."/>
            <person name="Groussin M."/>
            <person name="Gibbons S.M."/>
            <person name="Avila-Pacheco J."/>
            <person name="Jiang X."/>
            <person name="Kearney S.M."/>
            <person name="Perrotta A.R."/>
            <person name="Berdy B."/>
            <person name="Zhao S."/>
            <person name="Lieberman T.D."/>
            <person name="Swanson P.K."/>
            <person name="Smith M."/>
            <person name="Roesemann S."/>
            <person name="Alexander J.E."/>
            <person name="Rich S.A."/>
            <person name="Livny J."/>
            <person name="Vlamakis H."/>
            <person name="Clish C."/>
            <person name="Bullock K."/>
            <person name="Deik A."/>
            <person name="Scott J."/>
            <person name="Pierce K.A."/>
            <person name="Xavier R.J."/>
            <person name="Alm E.J."/>
        </authorList>
    </citation>
    <scope>NUCLEOTIDE SEQUENCE [LARGE SCALE GENOMIC DNA]</scope>
    <source>
        <strain evidence="2 3">BIOML-A163</strain>
    </source>
</reference>
<comment type="caution">
    <text evidence="2">The sequence shown here is derived from an EMBL/GenBank/DDBJ whole genome shotgun (WGS) entry which is preliminary data.</text>
</comment>
<organism evidence="2 3">
    <name type="scientific">Bacteroides ovatus</name>
    <dbReference type="NCBI Taxonomy" id="28116"/>
    <lineage>
        <taxon>Bacteria</taxon>
        <taxon>Pseudomonadati</taxon>
        <taxon>Bacteroidota</taxon>
        <taxon>Bacteroidia</taxon>
        <taxon>Bacteroidales</taxon>
        <taxon>Bacteroidaceae</taxon>
        <taxon>Bacteroides</taxon>
    </lineage>
</organism>
<evidence type="ECO:0000313" key="3">
    <source>
        <dbReference type="Proteomes" id="UP000323717"/>
    </source>
</evidence>
<accession>A0A5M5BZ35</accession>
<keyword evidence="1" id="KW-0472">Membrane</keyword>
<sequence>MTQFFIGLYDYFERHKILFYLSLISCVLLMGFFALQVRFEENITQFFPDTKDSQNTIKVFDNLKIKDKIIIMLSSADTCHRVEPDSLIEAAGQLQQTLTEKAGGKLIKGILAQVDQSLIQGATDFVYEHLPLFLTDTDYQRFDSLLTDKGIQAVMQKNYTNLLSPAGIALRSYILRDPLG</sequence>
<keyword evidence="1" id="KW-0812">Transmembrane</keyword>
<keyword evidence="1" id="KW-1133">Transmembrane helix</keyword>
<gene>
    <name evidence="2" type="ORF">F3D71_21095</name>
</gene>
<dbReference type="AlphaFoldDB" id="A0A5M5BZ35"/>
<dbReference type="EMBL" id="VWLE01000391">
    <property type="protein sequence ID" value="KAA3943984.1"/>
    <property type="molecule type" value="Genomic_DNA"/>
</dbReference>